<gene>
    <name evidence="2" type="ORF">FDW42_04530</name>
    <name evidence="3" type="ORF">FVD16_00855</name>
</gene>
<protein>
    <submittedName>
        <fullName evidence="2">Uncharacterized protein</fullName>
    </submittedName>
</protein>
<accession>A0AAX2UIP3</accession>
<dbReference type="EMBL" id="VDBS01000035">
    <property type="protein sequence ID" value="TNB57646.1"/>
    <property type="molecule type" value="Genomic_DNA"/>
</dbReference>
<feature type="region of interest" description="Disordered" evidence="1">
    <location>
        <begin position="180"/>
        <end position="222"/>
    </location>
</feature>
<evidence type="ECO:0000313" key="2">
    <source>
        <dbReference type="EMBL" id="TNB57646.1"/>
    </source>
</evidence>
<evidence type="ECO:0000313" key="5">
    <source>
        <dbReference type="Proteomes" id="UP000321317"/>
    </source>
</evidence>
<reference evidence="2 4" key="1">
    <citation type="submission" date="2019-05" db="EMBL/GenBank/DDBJ databases">
        <title>Draft genomes of eight strains of Campylobacter helveticus isolated from cats and a dog in New Zealand.</title>
        <authorList>
            <person name="Bojanic K."/>
            <person name="Midwinter A.C."/>
            <person name="Biggs P.J."/>
            <person name="Acke E."/>
            <person name="Cornelius A.J."/>
            <person name="Marshall J.C."/>
        </authorList>
    </citation>
    <scope>NUCLEOTIDE SEQUENCE [LARGE SCALE GENOMIC DNA]</scope>
    <source>
        <strain evidence="2 4">ACP123b</strain>
    </source>
</reference>
<feature type="compositionally biased region" description="Basic residues" evidence="1">
    <location>
        <begin position="211"/>
        <end position="222"/>
    </location>
</feature>
<comment type="caution">
    <text evidence="2">The sequence shown here is derived from an EMBL/GenBank/DDBJ whole genome shotgun (WGS) entry which is preliminary data.</text>
</comment>
<dbReference type="Proteomes" id="UP000321317">
    <property type="component" value="Unassembled WGS sequence"/>
</dbReference>
<evidence type="ECO:0000313" key="3">
    <source>
        <dbReference type="EMBL" id="TXK60670.1"/>
    </source>
</evidence>
<organism evidence="2 4">
    <name type="scientific">Campylobacter helveticus</name>
    <dbReference type="NCBI Taxonomy" id="28898"/>
    <lineage>
        <taxon>Bacteria</taxon>
        <taxon>Pseudomonadati</taxon>
        <taxon>Campylobacterota</taxon>
        <taxon>Epsilonproteobacteria</taxon>
        <taxon>Campylobacterales</taxon>
        <taxon>Campylobacteraceae</taxon>
        <taxon>Campylobacter</taxon>
    </lineage>
</organism>
<dbReference type="AlphaFoldDB" id="A0AAX2UIP3"/>
<proteinExistence type="predicted"/>
<evidence type="ECO:0000313" key="4">
    <source>
        <dbReference type="Proteomes" id="UP000306813"/>
    </source>
</evidence>
<dbReference type="KEGG" id="chv:CHELV3228_a0041"/>
<feature type="compositionally biased region" description="Basic and acidic residues" evidence="1">
    <location>
        <begin position="184"/>
        <end position="193"/>
    </location>
</feature>
<dbReference type="RefSeq" id="WP_082200828.1">
    <property type="nucleotide sequence ID" value="NZ_CAUWMG010000042.1"/>
</dbReference>
<dbReference type="GeneID" id="52037776"/>
<dbReference type="Proteomes" id="UP000306813">
    <property type="component" value="Unassembled WGS sequence"/>
</dbReference>
<sequence>MSDRELALFTLCKALVTLLGEEQAIADLTLLYERHPEMFENKEEVKKLIEKVVSEPDVIKINPKAKSDKDFMVAKILDDKKMVDIGIRNDNGTNIVFHTNKKNISRFYKFKKDAQVLVETPSTEVAPTWSDHCADKSNDLSRDIKILSTPDNAIMPQPSQESQEANAMMEQMLKMQESISSMPRVDDLIKELDENSNANNDESLNNEKAKKPYQSRVRFKKQ</sequence>
<name>A0AAX2UIP3_9BACT</name>
<keyword evidence="5" id="KW-1185">Reference proteome</keyword>
<reference evidence="3 5" key="2">
    <citation type="submission" date="2019-08" db="EMBL/GenBank/DDBJ databases">
        <title>Rapid identification of Enteric Bacteria from Whole Genome Sequences (WGS) using Average Nucleotide Identity (ANI).</title>
        <authorList>
            <person name="Lane C."/>
        </authorList>
    </citation>
    <scope>NUCLEOTIDE SEQUENCE [LARGE SCALE GENOMIC DNA]</scope>
    <source>
        <strain evidence="3 5">D4984</strain>
    </source>
</reference>
<dbReference type="EMBL" id="VRMA01000003">
    <property type="protein sequence ID" value="TXK60670.1"/>
    <property type="molecule type" value="Genomic_DNA"/>
</dbReference>
<evidence type="ECO:0000256" key="1">
    <source>
        <dbReference type="SAM" id="MobiDB-lite"/>
    </source>
</evidence>